<feature type="region of interest" description="Disordered" evidence="1">
    <location>
        <begin position="1"/>
        <end position="33"/>
    </location>
</feature>
<reference evidence="2" key="1">
    <citation type="submission" date="2020-08" db="EMBL/GenBank/DDBJ databases">
        <title>Multicomponent nature underlies the extraordinary mechanical properties of spider dragline silk.</title>
        <authorList>
            <person name="Kono N."/>
            <person name="Nakamura H."/>
            <person name="Mori M."/>
            <person name="Yoshida Y."/>
            <person name="Ohtoshi R."/>
            <person name="Malay A.D."/>
            <person name="Moran D.A.P."/>
            <person name="Tomita M."/>
            <person name="Numata K."/>
            <person name="Arakawa K."/>
        </authorList>
    </citation>
    <scope>NUCLEOTIDE SEQUENCE</scope>
</reference>
<dbReference type="EMBL" id="BMAW01129194">
    <property type="protein sequence ID" value="GFU29348.1"/>
    <property type="molecule type" value="Genomic_DNA"/>
</dbReference>
<keyword evidence="3" id="KW-1185">Reference proteome</keyword>
<evidence type="ECO:0000313" key="3">
    <source>
        <dbReference type="Proteomes" id="UP000887013"/>
    </source>
</evidence>
<evidence type="ECO:0000256" key="1">
    <source>
        <dbReference type="SAM" id="MobiDB-lite"/>
    </source>
</evidence>
<dbReference type="Proteomes" id="UP000887013">
    <property type="component" value="Unassembled WGS sequence"/>
</dbReference>
<proteinExistence type="predicted"/>
<gene>
    <name evidence="2" type="ORF">NPIL_353221</name>
</gene>
<feature type="region of interest" description="Disordered" evidence="1">
    <location>
        <begin position="51"/>
        <end position="93"/>
    </location>
</feature>
<accession>A0A8X6QP35</accession>
<sequence length="149" mass="16850">MRQRTPHQRHGHMASWAKCPSYPKPPKGTTNFRNNNNIIYNSNKVKNNYSFAQAVTNAPRPQMAPENGSKTSTQNEARTKRNYRPTPNYAHNKQEGEFSHSIDLLLGLADILNKFPGLAAQLPRIAANKNNKNKKYAIIEALLDSESYV</sequence>
<dbReference type="AlphaFoldDB" id="A0A8X6QP35"/>
<comment type="caution">
    <text evidence="2">The sequence shown here is derived from an EMBL/GenBank/DDBJ whole genome shotgun (WGS) entry which is preliminary data.</text>
</comment>
<feature type="compositionally biased region" description="Basic residues" evidence="1">
    <location>
        <begin position="1"/>
        <end position="12"/>
    </location>
</feature>
<protein>
    <submittedName>
        <fullName evidence="2">Uncharacterized protein</fullName>
    </submittedName>
</protein>
<name>A0A8X6QP35_NEPPI</name>
<evidence type="ECO:0000313" key="2">
    <source>
        <dbReference type="EMBL" id="GFU29348.1"/>
    </source>
</evidence>
<organism evidence="2 3">
    <name type="scientific">Nephila pilipes</name>
    <name type="common">Giant wood spider</name>
    <name type="synonym">Nephila maculata</name>
    <dbReference type="NCBI Taxonomy" id="299642"/>
    <lineage>
        <taxon>Eukaryota</taxon>
        <taxon>Metazoa</taxon>
        <taxon>Ecdysozoa</taxon>
        <taxon>Arthropoda</taxon>
        <taxon>Chelicerata</taxon>
        <taxon>Arachnida</taxon>
        <taxon>Araneae</taxon>
        <taxon>Araneomorphae</taxon>
        <taxon>Entelegynae</taxon>
        <taxon>Araneoidea</taxon>
        <taxon>Nephilidae</taxon>
        <taxon>Nephila</taxon>
    </lineage>
</organism>